<gene>
    <name evidence="1" type="ordered locus">SM11_chr2152</name>
</gene>
<sequence length="30" mass="3428">MVLQRLQEIKASAESLPPLRRNQASRKFCG</sequence>
<dbReference type="AlphaFoldDB" id="F7X1N8"/>
<reference evidence="1 2" key="1">
    <citation type="journal article" date="2011" name="J. Biotechnol.">
        <title>The complete genome sequence of the dominant Sinorhizobium meliloti field isolate SM11 extends the S. meliloti pan-genome.</title>
        <authorList>
            <person name="Schneiker-Bekel S."/>
            <person name="Wibberg D."/>
            <person name="Bekel T."/>
            <person name="Blom J."/>
            <person name="Linke B."/>
            <person name="Neuweger H."/>
            <person name="Stiens M."/>
            <person name="Vorholter F.J."/>
            <person name="Weidner S."/>
            <person name="Goesmann A."/>
            <person name="Puhler A."/>
            <person name="Schluter A."/>
        </authorList>
    </citation>
    <scope>NUCLEOTIDE SEQUENCE [LARGE SCALE GENOMIC DNA]</scope>
    <source>
        <strain evidence="1 2">SM11</strain>
    </source>
</reference>
<accession>F7X1N8</accession>
<proteinExistence type="predicted"/>
<evidence type="ECO:0000313" key="1">
    <source>
        <dbReference type="EMBL" id="AEH79414.1"/>
    </source>
</evidence>
<name>F7X1N8_SINMM</name>
<dbReference type="EMBL" id="CP001830">
    <property type="protein sequence ID" value="AEH79414.1"/>
    <property type="molecule type" value="Genomic_DNA"/>
</dbReference>
<evidence type="ECO:0000313" key="2">
    <source>
        <dbReference type="Proteomes" id="UP000009045"/>
    </source>
</evidence>
<organism evidence="1 2">
    <name type="scientific">Sinorhizobium meliloti (strain SM11)</name>
    <dbReference type="NCBI Taxonomy" id="707241"/>
    <lineage>
        <taxon>Bacteria</taxon>
        <taxon>Pseudomonadati</taxon>
        <taxon>Pseudomonadota</taxon>
        <taxon>Alphaproteobacteria</taxon>
        <taxon>Hyphomicrobiales</taxon>
        <taxon>Rhizobiaceae</taxon>
        <taxon>Sinorhizobium/Ensifer group</taxon>
        <taxon>Sinorhizobium</taxon>
    </lineage>
</organism>
<protein>
    <submittedName>
        <fullName evidence="1">Uncharacterized protein</fullName>
    </submittedName>
</protein>
<dbReference type="Proteomes" id="UP000009045">
    <property type="component" value="Chromosome"/>
</dbReference>
<dbReference type="HOGENOM" id="CLU_3405485_0_0_5"/>
<dbReference type="KEGG" id="smx:SM11_chr2152"/>